<dbReference type="PROSITE" id="PS51352">
    <property type="entry name" value="THIOREDOXIN_2"/>
    <property type="match status" value="1"/>
</dbReference>
<proteinExistence type="predicted"/>
<dbReference type="InterPro" id="IPR036249">
    <property type="entry name" value="Thioredoxin-like_sf"/>
</dbReference>
<protein>
    <submittedName>
        <fullName evidence="2">TlpA family protein disulfide reductase</fullName>
    </submittedName>
</protein>
<evidence type="ECO:0000313" key="2">
    <source>
        <dbReference type="EMBL" id="MFD1361508.1"/>
    </source>
</evidence>
<dbReference type="PANTHER" id="PTHR42852:SF12">
    <property type="entry name" value="THIOL-DISULFIDE OXIDOREDUCTASE YKUV"/>
    <property type="match status" value="1"/>
</dbReference>
<sequence length="149" mass="17165">MKLRDPLPDLNGAARWLNSKSLTKNDLIGKYPVLIHFWSISCDTCKQAMPIVNELRDTFQGQLRVIAVHMPRSEADEDVYEVRRSAKKHHMTQPIAVDHAHTITNAFHNRYVPAYYLFDANGKLRHRQTGSSGLQMLQKRIDRVIAETK</sequence>
<keyword evidence="3" id="KW-1185">Reference proteome</keyword>
<dbReference type="SUPFAM" id="SSF52833">
    <property type="entry name" value="Thioredoxin-like"/>
    <property type="match status" value="1"/>
</dbReference>
<dbReference type="Pfam" id="PF08534">
    <property type="entry name" value="Redoxin"/>
    <property type="match status" value="1"/>
</dbReference>
<evidence type="ECO:0000259" key="1">
    <source>
        <dbReference type="PROSITE" id="PS51352"/>
    </source>
</evidence>
<dbReference type="Gene3D" id="3.40.30.10">
    <property type="entry name" value="Glutaredoxin"/>
    <property type="match status" value="1"/>
</dbReference>
<dbReference type="InterPro" id="IPR050553">
    <property type="entry name" value="Thioredoxin_ResA/DsbE_sf"/>
</dbReference>
<dbReference type="Proteomes" id="UP001597178">
    <property type="component" value="Unassembled WGS sequence"/>
</dbReference>
<comment type="caution">
    <text evidence="2">The sequence shown here is derived from an EMBL/GenBank/DDBJ whole genome shotgun (WGS) entry which is preliminary data.</text>
</comment>
<dbReference type="EMBL" id="JBHTNH010000015">
    <property type="protein sequence ID" value="MFD1361508.1"/>
    <property type="molecule type" value="Genomic_DNA"/>
</dbReference>
<dbReference type="RefSeq" id="WP_382399146.1">
    <property type="nucleotide sequence ID" value="NZ_JBHTNH010000015.1"/>
</dbReference>
<feature type="domain" description="Thioredoxin" evidence="1">
    <location>
        <begin position="1"/>
        <end position="146"/>
    </location>
</feature>
<accession>A0ABW3ZTM7</accession>
<name>A0ABW3ZTM7_9BACI</name>
<gene>
    <name evidence="2" type="ORF">ACFQ4A_07550</name>
</gene>
<dbReference type="InterPro" id="IPR013740">
    <property type="entry name" value="Redoxin"/>
</dbReference>
<dbReference type="CDD" id="cd02966">
    <property type="entry name" value="TlpA_like_family"/>
    <property type="match status" value="1"/>
</dbReference>
<organism evidence="2 3">
    <name type="scientific">Lentibacillus salinarum</name>
    <dbReference type="NCBI Taxonomy" id="446820"/>
    <lineage>
        <taxon>Bacteria</taxon>
        <taxon>Bacillati</taxon>
        <taxon>Bacillota</taxon>
        <taxon>Bacilli</taxon>
        <taxon>Bacillales</taxon>
        <taxon>Bacillaceae</taxon>
        <taxon>Lentibacillus</taxon>
    </lineage>
</organism>
<evidence type="ECO:0000313" key="3">
    <source>
        <dbReference type="Proteomes" id="UP001597178"/>
    </source>
</evidence>
<dbReference type="InterPro" id="IPR013766">
    <property type="entry name" value="Thioredoxin_domain"/>
</dbReference>
<reference evidence="3" key="1">
    <citation type="journal article" date="2019" name="Int. J. Syst. Evol. Microbiol.">
        <title>The Global Catalogue of Microorganisms (GCM) 10K type strain sequencing project: providing services to taxonomists for standard genome sequencing and annotation.</title>
        <authorList>
            <consortium name="The Broad Institute Genomics Platform"/>
            <consortium name="The Broad Institute Genome Sequencing Center for Infectious Disease"/>
            <person name="Wu L."/>
            <person name="Ma J."/>
        </authorList>
    </citation>
    <scope>NUCLEOTIDE SEQUENCE [LARGE SCALE GENOMIC DNA]</scope>
    <source>
        <strain evidence="3">CCUG 54822</strain>
    </source>
</reference>
<dbReference type="PANTHER" id="PTHR42852">
    <property type="entry name" value="THIOL:DISULFIDE INTERCHANGE PROTEIN DSBE"/>
    <property type="match status" value="1"/>
</dbReference>